<gene>
    <name evidence="1" type="ORF">BD410DRAFT_107623</name>
</gene>
<evidence type="ECO:0000313" key="2">
    <source>
        <dbReference type="Proteomes" id="UP000294933"/>
    </source>
</evidence>
<dbReference type="AlphaFoldDB" id="A0A4Y7PJR3"/>
<proteinExistence type="predicted"/>
<dbReference type="VEuPathDB" id="FungiDB:BD410DRAFT_107623"/>
<name>A0A4Y7PJR3_9AGAM</name>
<accession>A0A4Y7PJR3</accession>
<sequence length="149" mass="17315">MGRRRWIMDSRELADGLDRFFYSSTPKRTKIPMTALFFLRSTSAGELNTRLRASFFTVNMGVVWTVLMNETCVSIGALGNVLAQRGAHYVTHTRSEFVRLTLHHHPQCNLQRPNRLVFKYARIVDCCIILKTSRTCNYCIEWWVGQTRP</sequence>
<protein>
    <submittedName>
        <fullName evidence="1">Uncharacterized protein</fullName>
    </submittedName>
</protein>
<keyword evidence="2" id="KW-1185">Reference proteome</keyword>
<dbReference type="EMBL" id="ML170274">
    <property type="protein sequence ID" value="TDL15455.1"/>
    <property type="molecule type" value="Genomic_DNA"/>
</dbReference>
<reference evidence="1 2" key="1">
    <citation type="submission" date="2018-06" db="EMBL/GenBank/DDBJ databases">
        <title>A transcriptomic atlas of mushroom development highlights an independent origin of complex multicellularity.</title>
        <authorList>
            <consortium name="DOE Joint Genome Institute"/>
            <person name="Krizsan K."/>
            <person name="Almasi E."/>
            <person name="Merenyi Z."/>
            <person name="Sahu N."/>
            <person name="Viragh M."/>
            <person name="Koszo T."/>
            <person name="Mondo S."/>
            <person name="Kiss B."/>
            <person name="Balint B."/>
            <person name="Kues U."/>
            <person name="Barry K."/>
            <person name="Hegedus J.C."/>
            <person name="Henrissat B."/>
            <person name="Johnson J."/>
            <person name="Lipzen A."/>
            <person name="Ohm R."/>
            <person name="Nagy I."/>
            <person name="Pangilinan J."/>
            <person name="Yan J."/>
            <person name="Xiong Y."/>
            <person name="Grigoriev I.V."/>
            <person name="Hibbett D.S."/>
            <person name="Nagy L.G."/>
        </authorList>
    </citation>
    <scope>NUCLEOTIDE SEQUENCE [LARGE SCALE GENOMIC DNA]</scope>
    <source>
        <strain evidence="1 2">SZMC22713</strain>
    </source>
</reference>
<evidence type="ECO:0000313" key="1">
    <source>
        <dbReference type="EMBL" id="TDL15455.1"/>
    </source>
</evidence>
<dbReference type="Proteomes" id="UP000294933">
    <property type="component" value="Unassembled WGS sequence"/>
</dbReference>
<organism evidence="1 2">
    <name type="scientific">Rickenella mellea</name>
    <dbReference type="NCBI Taxonomy" id="50990"/>
    <lineage>
        <taxon>Eukaryota</taxon>
        <taxon>Fungi</taxon>
        <taxon>Dikarya</taxon>
        <taxon>Basidiomycota</taxon>
        <taxon>Agaricomycotina</taxon>
        <taxon>Agaricomycetes</taxon>
        <taxon>Hymenochaetales</taxon>
        <taxon>Rickenellaceae</taxon>
        <taxon>Rickenella</taxon>
    </lineage>
</organism>